<dbReference type="Proteomes" id="UP000006727">
    <property type="component" value="Chromosome 19"/>
</dbReference>
<dbReference type="GeneID" id="112272797"/>
<dbReference type="EnsemblPlants" id="Pp3c19_16700V3.2">
    <property type="protein sequence ID" value="Pp3c19_16700V3.2"/>
    <property type="gene ID" value="Pp3c19_16700"/>
</dbReference>
<dbReference type="RefSeq" id="XP_073385204.1">
    <property type="nucleotide sequence ID" value="XM_073529103.1"/>
</dbReference>
<reference evidence="1" key="3">
    <citation type="submission" date="2020-12" db="UniProtKB">
        <authorList>
            <consortium name="EnsemblPlants"/>
        </authorList>
    </citation>
    <scope>IDENTIFICATION</scope>
</reference>
<dbReference type="EMBL" id="ABEU02000019">
    <property type="status" value="NOT_ANNOTATED_CDS"/>
    <property type="molecule type" value="Genomic_DNA"/>
</dbReference>
<dbReference type="EnsemblPlants" id="Pp3c19_16707V3.1">
    <property type="protein sequence ID" value="Pp3c19_16707V3.1"/>
    <property type="gene ID" value="Pp3c19_16707"/>
</dbReference>
<dbReference type="Gramene" id="Pp3c19_16707V3.1">
    <property type="protein sequence ID" value="Pp3c19_16707V3.1"/>
    <property type="gene ID" value="Pp3c19_16707"/>
</dbReference>
<accession>A0A7I4BIS0</accession>
<dbReference type="Gramene" id="Pp3c19_16700V3.2">
    <property type="protein sequence ID" value="Pp3c19_16700V3.2"/>
    <property type="gene ID" value="Pp3c19_16700"/>
</dbReference>
<dbReference type="AlphaFoldDB" id="A0A7I4BIS0"/>
<evidence type="ECO:0000313" key="1">
    <source>
        <dbReference type="EnsemblPlants" id="Pp3c19_16707V3.1"/>
    </source>
</evidence>
<proteinExistence type="predicted"/>
<reference evidence="1 2" key="1">
    <citation type="journal article" date="2008" name="Science">
        <title>The Physcomitrella genome reveals evolutionary insights into the conquest of land by plants.</title>
        <authorList>
            <person name="Rensing S."/>
            <person name="Lang D."/>
            <person name="Zimmer A."/>
            <person name="Terry A."/>
            <person name="Salamov A."/>
            <person name="Shapiro H."/>
            <person name="Nishiyama T."/>
            <person name="Perroud P.-F."/>
            <person name="Lindquist E."/>
            <person name="Kamisugi Y."/>
            <person name="Tanahashi T."/>
            <person name="Sakakibara K."/>
            <person name="Fujita T."/>
            <person name="Oishi K."/>
            <person name="Shin-I T."/>
            <person name="Kuroki Y."/>
            <person name="Toyoda A."/>
            <person name="Suzuki Y."/>
            <person name="Hashimoto A."/>
            <person name="Yamaguchi K."/>
            <person name="Sugano A."/>
            <person name="Kohara Y."/>
            <person name="Fujiyama A."/>
            <person name="Anterola A."/>
            <person name="Aoki S."/>
            <person name="Ashton N."/>
            <person name="Barbazuk W.B."/>
            <person name="Barker E."/>
            <person name="Bennetzen J."/>
            <person name="Bezanilla M."/>
            <person name="Blankenship R."/>
            <person name="Cho S.H."/>
            <person name="Dutcher S."/>
            <person name="Estelle M."/>
            <person name="Fawcett J.A."/>
            <person name="Gundlach H."/>
            <person name="Hanada K."/>
            <person name="Heyl A."/>
            <person name="Hicks K.A."/>
            <person name="Hugh J."/>
            <person name="Lohr M."/>
            <person name="Mayer K."/>
            <person name="Melkozernov A."/>
            <person name="Murata T."/>
            <person name="Nelson D."/>
            <person name="Pils B."/>
            <person name="Prigge M."/>
            <person name="Reiss B."/>
            <person name="Renner T."/>
            <person name="Rombauts S."/>
            <person name="Rushton P."/>
            <person name="Sanderfoot A."/>
            <person name="Schween G."/>
            <person name="Shiu S.-H."/>
            <person name="Stueber K."/>
            <person name="Theodoulou F.L."/>
            <person name="Tu H."/>
            <person name="Van de Peer Y."/>
            <person name="Verrier P.J."/>
            <person name="Waters E."/>
            <person name="Wood A."/>
            <person name="Yang L."/>
            <person name="Cove D."/>
            <person name="Cuming A."/>
            <person name="Hasebe M."/>
            <person name="Lucas S."/>
            <person name="Mishler D.B."/>
            <person name="Reski R."/>
            <person name="Grigoriev I."/>
            <person name="Quatrano R.S."/>
            <person name="Boore J.L."/>
        </authorList>
    </citation>
    <scope>NUCLEOTIDE SEQUENCE [LARGE SCALE GENOMIC DNA]</scope>
    <source>
        <strain evidence="1 2">cv. Gransden 2004</strain>
    </source>
</reference>
<evidence type="ECO:0000313" key="2">
    <source>
        <dbReference type="Proteomes" id="UP000006727"/>
    </source>
</evidence>
<dbReference type="RefSeq" id="XP_073385205.1">
    <property type="nucleotide sequence ID" value="XM_073529104.1"/>
</dbReference>
<keyword evidence="2" id="KW-1185">Reference proteome</keyword>
<protein>
    <submittedName>
        <fullName evidence="1">Uncharacterized protein</fullName>
    </submittedName>
</protein>
<reference evidence="1 2" key="2">
    <citation type="journal article" date="2018" name="Plant J.">
        <title>The Physcomitrella patens chromosome-scale assembly reveals moss genome structure and evolution.</title>
        <authorList>
            <person name="Lang D."/>
            <person name="Ullrich K.K."/>
            <person name="Murat F."/>
            <person name="Fuchs J."/>
            <person name="Jenkins J."/>
            <person name="Haas F.B."/>
            <person name="Piednoel M."/>
            <person name="Gundlach H."/>
            <person name="Van Bel M."/>
            <person name="Meyberg R."/>
            <person name="Vives C."/>
            <person name="Morata J."/>
            <person name="Symeonidi A."/>
            <person name="Hiss M."/>
            <person name="Muchero W."/>
            <person name="Kamisugi Y."/>
            <person name="Saleh O."/>
            <person name="Blanc G."/>
            <person name="Decker E.L."/>
            <person name="van Gessel N."/>
            <person name="Grimwood J."/>
            <person name="Hayes R.D."/>
            <person name="Graham S.W."/>
            <person name="Gunter L.E."/>
            <person name="McDaniel S.F."/>
            <person name="Hoernstein S.N.W."/>
            <person name="Larsson A."/>
            <person name="Li F.W."/>
            <person name="Perroud P.F."/>
            <person name="Phillips J."/>
            <person name="Ranjan P."/>
            <person name="Rokshar D.S."/>
            <person name="Rothfels C.J."/>
            <person name="Schneider L."/>
            <person name="Shu S."/>
            <person name="Stevenson D.W."/>
            <person name="Thummler F."/>
            <person name="Tillich M."/>
            <person name="Villarreal Aguilar J.C."/>
            <person name="Widiez T."/>
            <person name="Wong G.K."/>
            <person name="Wymore A."/>
            <person name="Zhang Y."/>
            <person name="Zimmer A.D."/>
            <person name="Quatrano R.S."/>
            <person name="Mayer K.F.X."/>
            <person name="Goodstein D."/>
            <person name="Casacuberta J.M."/>
            <person name="Vandepoele K."/>
            <person name="Reski R."/>
            <person name="Cuming A.C."/>
            <person name="Tuskan G.A."/>
            <person name="Maumus F."/>
            <person name="Salse J."/>
            <person name="Schmutz J."/>
            <person name="Rensing S.A."/>
        </authorList>
    </citation>
    <scope>NUCLEOTIDE SEQUENCE [LARGE SCALE GENOMIC DNA]</scope>
    <source>
        <strain evidence="1 2">cv. Gransden 2004</strain>
    </source>
</reference>
<name>A0A7I4BIS0_PHYPA</name>
<sequence length="100" mass="10986">MPDDVEAERTAAMNQEMKLINDSWRSWQKGSTFRGRRRAKAKSSIPHAPAVSVPAHGSAPVKVLFAFALYRSLDDKDGDSQSLSSPTPAEKLIETCKPCI</sequence>
<organism evidence="1 2">
    <name type="scientific">Physcomitrium patens</name>
    <name type="common">Spreading-leaved earth moss</name>
    <name type="synonym">Physcomitrella patens</name>
    <dbReference type="NCBI Taxonomy" id="3218"/>
    <lineage>
        <taxon>Eukaryota</taxon>
        <taxon>Viridiplantae</taxon>
        <taxon>Streptophyta</taxon>
        <taxon>Embryophyta</taxon>
        <taxon>Bryophyta</taxon>
        <taxon>Bryophytina</taxon>
        <taxon>Bryopsida</taxon>
        <taxon>Funariidae</taxon>
        <taxon>Funariales</taxon>
        <taxon>Funariaceae</taxon>
        <taxon>Physcomitrium</taxon>
    </lineage>
</organism>